<keyword evidence="2 5" id="KW-0547">Nucleotide-binding</keyword>
<feature type="DNA-binding region" description="H-T-H motif" evidence="5">
    <location>
        <begin position="18"/>
        <end position="37"/>
    </location>
</feature>
<feature type="binding site" evidence="5">
    <location>
        <begin position="89"/>
        <end position="91"/>
    </location>
    <ligand>
        <name>biotin</name>
        <dbReference type="ChEBI" id="CHEBI:57586"/>
    </ligand>
</feature>
<evidence type="ECO:0000256" key="5">
    <source>
        <dbReference type="HAMAP-Rule" id="MF_00978"/>
    </source>
</evidence>
<keyword evidence="8" id="KW-1185">Reference proteome</keyword>
<protein>
    <recommendedName>
        <fullName evidence="5">Bifunctional ligase/repressor BirA</fullName>
    </recommendedName>
    <alternativeName>
        <fullName evidence="5">Biotin--[acetyl-CoA-carboxylase] ligase</fullName>
        <ecNumber evidence="5">6.3.4.15</ecNumber>
    </alternativeName>
    <alternativeName>
        <fullName evidence="5">Biotin--protein ligase</fullName>
    </alternativeName>
    <alternativeName>
        <fullName evidence="5">Biotin-[acetyl-CoA carboxylase] synthetase</fullName>
    </alternativeName>
</protein>
<gene>
    <name evidence="5" type="primary">birA</name>
    <name evidence="7" type="ORF">bsdtw1_00979</name>
</gene>
<evidence type="ECO:0000256" key="1">
    <source>
        <dbReference type="ARBA" id="ARBA00022598"/>
    </source>
</evidence>
<dbReference type="SUPFAM" id="SSF55681">
    <property type="entry name" value="Class II aaRS and biotin synthetases"/>
    <property type="match status" value="1"/>
</dbReference>
<comment type="similarity">
    <text evidence="5">Belongs to the biotin--protein ligase family.</text>
</comment>
<evidence type="ECO:0000259" key="6">
    <source>
        <dbReference type="PROSITE" id="PS51733"/>
    </source>
</evidence>
<keyword evidence="4 5" id="KW-0092">Biotin</keyword>
<dbReference type="InterPro" id="IPR045864">
    <property type="entry name" value="aa-tRNA-synth_II/BPL/LPL"/>
</dbReference>
<dbReference type="GO" id="GO:0016740">
    <property type="term" value="F:transferase activity"/>
    <property type="evidence" value="ECO:0007669"/>
    <property type="project" value="UniProtKB-ARBA"/>
</dbReference>
<dbReference type="Pfam" id="PF02237">
    <property type="entry name" value="BPL_C"/>
    <property type="match status" value="1"/>
</dbReference>
<keyword evidence="3 5" id="KW-0067">ATP-binding</keyword>
<dbReference type="GO" id="GO:0005737">
    <property type="term" value="C:cytoplasm"/>
    <property type="evidence" value="ECO:0007669"/>
    <property type="project" value="TreeGrafter"/>
</dbReference>
<comment type="function">
    <text evidence="5">Acts both as a biotin--[acetyl-CoA-carboxylase] ligase and a repressor.</text>
</comment>
<dbReference type="InterPro" id="IPR003142">
    <property type="entry name" value="BPL_C"/>
</dbReference>
<keyword evidence="5" id="KW-0805">Transcription regulation</keyword>
<dbReference type="RefSeq" id="WP_183276451.1">
    <property type="nucleotide sequence ID" value="NZ_BLZR01000001.1"/>
</dbReference>
<dbReference type="CDD" id="cd16442">
    <property type="entry name" value="BPL"/>
    <property type="match status" value="1"/>
</dbReference>
<dbReference type="InterPro" id="IPR036390">
    <property type="entry name" value="WH_DNA-bd_sf"/>
</dbReference>
<dbReference type="GO" id="GO:0004077">
    <property type="term" value="F:biotin--[biotin carboxyl-carrier protein] ligase activity"/>
    <property type="evidence" value="ECO:0007669"/>
    <property type="project" value="UniProtKB-UniRule"/>
</dbReference>
<dbReference type="HAMAP" id="MF_00978">
    <property type="entry name" value="Bifunct_BirA"/>
    <property type="match status" value="1"/>
</dbReference>
<evidence type="ECO:0000313" key="8">
    <source>
        <dbReference type="Proteomes" id="UP000580568"/>
    </source>
</evidence>
<dbReference type="PANTHER" id="PTHR12835">
    <property type="entry name" value="BIOTIN PROTEIN LIGASE"/>
    <property type="match status" value="1"/>
</dbReference>
<dbReference type="InterPro" id="IPR004143">
    <property type="entry name" value="BPL_LPL_catalytic"/>
</dbReference>
<dbReference type="Gene3D" id="3.30.930.10">
    <property type="entry name" value="Bira Bifunctional Protein, Domain 2"/>
    <property type="match status" value="1"/>
</dbReference>
<dbReference type="InterPro" id="IPR030855">
    <property type="entry name" value="Bifunct_BirA"/>
</dbReference>
<keyword evidence="5" id="KW-0678">Repressor</keyword>
<dbReference type="GO" id="GO:0009249">
    <property type="term" value="P:protein lipoylation"/>
    <property type="evidence" value="ECO:0007669"/>
    <property type="project" value="UniProtKB-ARBA"/>
</dbReference>
<dbReference type="SUPFAM" id="SSF46785">
    <property type="entry name" value="Winged helix' DNA-binding domain"/>
    <property type="match status" value="1"/>
</dbReference>
<keyword evidence="5" id="KW-0238">DNA-binding</keyword>
<dbReference type="InterPro" id="IPR036388">
    <property type="entry name" value="WH-like_DNA-bd_sf"/>
</dbReference>
<dbReference type="NCBIfam" id="TIGR00121">
    <property type="entry name" value="birA_ligase"/>
    <property type="match status" value="1"/>
</dbReference>
<evidence type="ECO:0000256" key="2">
    <source>
        <dbReference type="ARBA" id="ARBA00022741"/>
    </source>
</evidence>
<dbReference type="PROSITE" id="PS51733">
    <property type="entry name" value="BPL_LPL_CATALYTIC"/>
    <property type="match status" value="1"/>
</dbReference>
<accession>A0A6V8SDY1</accession>
<dbReference type="AlphaFoldDB" id="A0A6V8SDY1"/>
<dbReference type="InterPro" id="IPR008988">
    <property type="entry name" value="Transcriptional_repressor_C"/>
</dbReference>
<dbReference type="Gene3D" id="2.30.30.100">
    <property type="match status" value="1"/>
</dbReference>
<comment type="catalytic activity">
    <reaction evidence="5">
        <text>biotin + L-lysyl-[protein] + ATP = N(6)-biotinyl-L-lysyl-[protein] + AMP + diphosphate + H(+)</text>
        <dbReference type="Rhea" id="RHEA:11756"/>
        <dbReference type="Rhea" id="RHEA-COMP:9752"/>
        <dbReference type="Rhea" id="RHEA-COMP:10505"/>
        <dbReference type="ChEBI" id="CHEBI:15378"/>
        <dbReference type="ChEBI" id="CHEBI:29969"/>
        <dbReference type="ChEBI" id="CHEBI:30616"/>
        <dbReference type="ChEBI" id="CHEBI:33019"/>
        <dbReference type="ChEBI" id="CHEBI:57586"/>
        <dbReference type="ChEBI" id="CHEBI:83144"/>
        <dbReference type="ChEBI" id="CHEBI:456215"/>
        <dbReference type="EC" id="6.3.4.15"/>
    </reaction>
</comment>
<keyword evidence="5" id="KW-0804">Transcription</keyword>
<comment type="caution">
    <text evidence="7">The sequence shown here is derived from an EMBL/GenBank/DDBJ whole genome shotgun (WGS) entry which is preliminary data.</text>
</comment>
<dbReference type="InterPro" id="IPR013196">
    <property type="entry name" value="HTH_11"/>
</dbReference>
<dbReference type="SUPFAM" id="SSF50037">
    <property type="entry name" value="C-terminal domain of transcriptional repressors"/>
    <property type="match status" value="1"/>
</dbReference>
<sequence>MKEKILEILKESKDFVSGETICKEFGITRSAVWKSIKSLKEDGYNIESYTKKGYKLIFSPDHLNKSELKPYLNNSNFVKDILYFDSIDSTNTYSKKIATEAKDGTVVIAEEQTLGKGRFDRTWISPKYKGIWFSVILKPAIDPILVTRITQVAAAAVHLAMLKHGFNTMIKWPNDIILNNKKIGGILIEMSCELSQINYIVIGMGINVNLESSDFPEEVIDKATSLRIEGSKVVDRKILLADILNNFEILYKEFLLNGSVQTALDICKSNSSVLGKDIKIIHRGNETFAKAIDLNEDGNLMVSYEDGSVRPLYSGEVSIRGLNGYV</sequence>
<feature type="domain" description="BPL/LPL catalytic" evidence="6">
    <location>
        <begin position="76"/>
        <end position="255"/>
    </location>
</feature>
<dbReference type="GO" id="GO:0003677">
    <property type="term" value="F:DNA binding"/>
    <property type="evidence" value="ECO:0007669"/>
    <property type="project" value="UniProtKB-UniRule"/>
</dbReference>
<evidence type="ECO:0000256" key="4">
    <source>
        <dbReference type="ARBA" id="ARBA00023267"/>
    </source>
</evidence>
<comment type="caution">
    <text evidence="5">Lacks conserved residue(s) required for the propagation of feature annotation.</text>
</comment>
<dbReference type="Proteomes" id="UP000580568">
    <property type="component" value="Unassembled WGS sequence"/>
</dbReference>
<dbReference type="Pfam" id="PF08279">
    <property type="entry name" value="HTH_11"/>
    <property type="match status" value="1"/>
</dbReference>
<dbReference type="InterPro" id="IPR004408">
    <property type="entry name" value="Biotin_CoA_COase_ligase"/>
</dbReference>
<feature type="binding site" evidence="5">
    <location>
        <position position="112"/>
    </location>
    <ligand>
        <name>biotin</name>
        <dbReference type="ChEBI" id="CHEBI:57586"/>
    </ligand>
</feature>
<organism evidence="7 8">
    <name type="scientific">Clostridium fungisolvens</name>
    <dbReference type="NCBI Taxonomy" id="1604897"/>
    <lineage>
        <taxon>Bacteria</taxon>
        <taxon>Bacillati</taxon>
        <taxon>Bacillota</taxon>
        <taxon>Clostridia</taxon>
        <taxon>Eubacteriales</taxon>
        <taxon>Clostridiaceae</taxon>
        <taxon>Clostridium</taxon>
    </lineage>
</organism>
<dbReference type="EC" id="6.3.4.15" evidence="5"/>
<dbReference type="PANTHER" id="PTHR12835:SF5">
    <property type="entry name" value="BIOTIN--PROTEIN LIGASE"/>
    <property type="match status" value="1"/>
</dbReference>
<dbReference type="Gene3D" id="1.10.10.10">
    <property type="entry name" value="Winged helix-like DNA-binding domain superfamily/Winged helix DNA-binding domain"/>
    <property type="match status" value="1"/>
</dbReference>
<evidence type="ECO:0000313" key="7">
    <source>
        <dbReference type="EMBL" id="GFP74916.1"/>
    </source>
</evidence>
<dbReference type="GO" id="GO:0006355">
    <property type="term" value="P:regulation of DNA-templated transcription"/>
    <property type="evidence" value="ECO:0007669"/>
    <property type="project" value="UniProtKB-UniRule"/>
</dbReference>
<keyword evidence="1 5" id="KW-0436">Ligase</keyword>
<dbReference type="EMBL" id="BLZR01000001">
    <property type="protein sequence ID" value="GFP74916.1"/>
    <property type="molecule type" value="Genomic_DNA"/>
</dbReference>
<name>A0A6V8SDY1_9CLOT</name>
<reference evidence="7 8" key="1">
    <citation type="submission" date="2020-07" db="EMBL/GenBank/DDBJ databases">
        <title>A new beta-1,3-glucan-decomposing anaerobic bacterium isolated from anoxic soil subjected to biological soil disinfestation.</title>
        <authorList>
            <person name="Ueki A."/>
            <person name="Tonouchi A."/>
        </authorList>
    </citation>
    <scope>NUCLEOTIDE SEQUENCE [LARGE SCALE GENOMIC DNA]</scope>
    <source>
        <strain evidence="7 8">TW1</strain>
    </source>
</reference>
<feature type="binding site" evidence="5">
    <location>
        <position position="182"/>
    </location>
    <ligand>
        <name>biotin</name>
        <dbReference type="ChEBI" id="CHEBI:57586"/>
    </ligand>
</feature>
<dbReference type="GO" id="GO:0005524">
    <property type="term" value="F:ATP binding"/>
    <property type="evidence" value="ECO:0007669"/>
    <property type="project" value="UniProtKB-UniRule"/>
</dbReference>
<evidence type="ECO:0000256" key="3">
    <source>
        <dbReference type="ARBA" id="ARBA00022840"/>
    </source>
</evidence>
<proteinExistence type="inferred from homology"/>
<dbReference type="Pfam" id="PF03099">
    <property type="entry name" value="BPL_LplA_LipB"/>
    <property type="match status" value="1"/>
</dbReference>